<keyword evidence="3" id="KW-1185">Reference proteome</keyword>
<feature type="region of interest" description="Disordered" evidence="1">
    <location>
        <begin position="340"/>
        <end position="365"/>
    </location>
</feature>
<evidence type="ECO:0000256" key="1">
    <source>
        <dbReference type="SAM" id="MobiDB-lite"/>
    </source>
</evidence>
<feature type="region of interest" description="Disordered" evidence="1">
    <location>
        <begin position="257"/>
        <end position="315"/>
    </location>
</feature>
<accession>A0ABU6ZGH9</accession>
<evidence type="ECO:0008006" key="4">
    <source>
        <dbReference type="Google" id="ProtNLM"/>
    </source>
</evidence>
<gene>
    <name evidence="2" type="ORF">PIB30_050911</name>
</gene>
<evidence type="ECO:0000313" key="2">
    <source>
        <dbReference type="EMBL" id="MED6221067.1"/>
    </source>
</evidence>
<proteinExistence type="predicted"/>
<organism evidence="2 3">
    <name type="scientific">Stylosanthes scabra</name>
    <dbReference type="NCBI Taxonomy" id="79078"/>
    <lineage>
        <taxon>Eukaryota</taxon>
        <taxon>Viridiplantae</taxon>
        <taxon>Streptophyta</taxon>
        <taxon>Embryophyta</taxon>
        <taxon>Tracheophyta</taxon>
        <taxon>Spermatophyta</taxon>
        <taxon>Magnoliopsida</taxon>
        <taxon>eudicotyledons</taxon>
        <taxon>Gunneridae</taxon>
        <taxon>Pentapetalae</taxon>
        <taxon>rosids</taxon>
        <taxon>fabids</taxon>
        <taxon>Fabales</taxon>
        <taxon>Fabaceae</taxon>
        <taxon>Papilionoideae</taxon>
        <taxon>50 kb inversion clade</taxon>
        <taxon>dalbergioids sensu lato</taxon>
        <taxon>Dalbergieae</taxon>
        <taxon>Pterocarpus clade</taxon>
        <taxon>Stylosanthes</taxon>
    </lineage>
</organism>
<feature type="region of interest" description="Disordered" evidence="1">
    <location>
        <begin position="1"/>
        <end position="60"/>
    </location>
</feature>
<feature type="compositionally biased region" description="Basic and acidic residues" evidence="1">
    <location>
        <begin position="351"/>
        <end position="365"/>
    </location>
</feature>
<dbReference type="PANTHER" id="PTHR34427">
    <property type="entry name" value="DUF4283 DOMAIN PROTEIN"/>
    <property type="match status" value="1"/>
</dbReference>
<reference evidence="2 3" key="1">
    <citation type="journal article" date="2023" name="Plants (Basel)">
        <title>Bridging the Gap: Combining Genomics and Transcriptomics Approaches to Understand Stylosanthes scabra, an Orphan Legume from the Brazilian Caatinga.</title>
        <authorList>
            <person name="Ferreira-Neto J.R.C."/>
            <person name="da Silva M.D."/>
            <person name="Binneck E."/>
            <person name="de Melo N.F."/>
            <person name="da Silva R.H."/>
            <person name="de Melo A.L.T.M."/>
            <person name="Pandolfi V."/>
            <person name="Bustamante F.O."/>
            <person name="Brasileiro-Vidal A.C."/>
            <person name="Benko-Iseppon A.M."/>
        </authorList>
    </citation>
    <scope>NUCLEOTIDE SEQUENCE [LARGE SCALE GENOMIC DNA]</scope>
    <source>
        <tissue evidence="2">Leaves</tissue>
    </source>
</reference>
<dbReference type="PANTHER" id="PTHR34427:SF5">
    <property type="entry name" value="DUF4283 DOMAIN-CONTAINING PROTEIN"/>
    <property type="match status" value="1"/>
</dbReference>
<sequence>MDRWYGAAGLEFQRESTTEEKKQSPTPDDQHQRSDENKSGRRGQTEERGKQKERTSKDVVTYGKKHMNVLNLREENIVTSMGNSVLALESDEELKKKLRRSIIGEAISPLDSKETMSVLMKDWCEIEEVKLVGIMKAMMTFDTEANMEAALNSSFLLNHFVEVRKWSLREASRSRKAWLNVYGFPLHAWTKENMEKVGRVWGAVIKVEDNEESQFSYFKVLVDTGFCPLIQARLNVDVESEEFLLFVTEAGSKPMDEEVKTERIENESKKKVLPEGNKAKEKGPTVEENGKDLIGEDEELCGREDGGADESSRADVDGIAGIANVNNSNFELDERFVEVGPQRNGLSQWNSEKKGAEDEESKTKT</sequence>
<evidence type="ECO:0000313" key="3">
    <source>
        <dbReference type="Proteomes" id="UP001341840"/>
    </source>
</evidence>
<dbReference type="Proteomes" id="UP001341840">
    <property type="component" value="Unassembled WGS sequence"/>
</dbReference>
<protein>
    <recommendedName>
        <fullName evidence="4">DUF4283 domain-containing protein</fullName>
    </recommendedName>
</protein>
<comment type="caution">
    <text evidence="2">The sequence shown here is derived from an EMBL/GenBank/DDBJ whole genome shotgun (WGS) entry which is preliminary data.</text>
</comment>
<dbReference type="EMBL" id="JASCZI010272215">
    <property type="protein sequence ID" value="MED6221067.1"/>
    <property type="molecule type" value="Genomic_DNA"/>
</dbReference>
<feature type="compositionally biased region" description="Basic and acidic residues" evidence="1">
    <location>
        <begin position="12"/>
        <end position="57"/>
    </location>
</feature>
<name>A0ABU6ZGH9_9FABA</name>